<keyword evidence="2" id="KW-1185">Reference proteome</keyword>
<gene>
    <name evidence="1" type="ORF">SAMN05216576_107146</name>
</gene>
<proteinExistence type="predicted"/>
<accession>A0A1G6PXF3</accession>
<dbReference type="GeneID" id="57609058"/>
<dbReference type="AlphaFoldDB" id="A0A1G6PXF3"/>
<dbReference type="EMBL" id="FMZQ01000007">
    <property type="protein sequence ID" value="SDC84872.1"/>
    <property type="molecule type" value="Genomic_DNA"/>
</dbReference>
<reference evidence="2" key="1">
    <citation type="submission" date="2016-10" db="EMBL/GenBank/DDBJ databases">
        <authorList>
            <person name="Varghese N."/>
            <person name="Submissions S."/>
        </authorList>
    </citation>
    <scope>NUCLEOTIDE SEQUENCE [LARGE SCALE GENOMIC DNA]</scope>
    <source>
        <strain evidence="2">DSM 26382</strain>
    </source>
</reference>
<evidence type="ECO:0000313" key="1">
    <source>
        <dbReference type="EMBL" id="SDC84872.1"/>
    </source>
</evidence>
<sequence length="124" mass="13777">MSLRKIKLRALKTACEEYRQAYDHCTKLHLDVSERADMPTRSSMQRAALARYIKAQEQHQLALEEYEATGVRAGLTYLANRTLGGSFVPPGRGVHPLMGVATLVLMGAILYGGVMFFMSIGVHH</sequence>
<protein>
    <submittedName>
        <fullName evidence="1">Uncharacterized protein</fullName>
    </submittedName>
</protein>
<name>A0A1G6PXF3_9GAMM</name>
<dbReference type="RefSeq" id="WP_017362309.1">
    <property type="nucleotide sequence ID" value="NZ_FMZQ01000007.1"/>
</dbReference>
<evidence type="ECO:0000313" key="2">
    <source>
        <dbReference type="Proteomes" id="UP000199467"/>
    </source>
</evidence>
<organism evidence="1 2">
    <name type="scientific">Ectopseudomonas chengduensis</name>
    <dbReference type="NCBI Taxonomy" id="489632"/>
    <lineage>
        <taxon>Bacteria</taxon>
        <taxon>Pseudomonadati</taxon>
        <taxon>Pseudomonadota</taxon>
        <taxon>Gammaproteobacteria</taxon>
        <taxon>Pseudomonadales</taxon>
        <taxon>Pseudomonadaceae</taxon>
        <taxon>Ectopseudomonas</taxon>
    </lineage>
</organism>
<dbReference type="Proteomes" id="UP000199467">
    <property type="component" value="Unassembled WGS sequence"/>
</dbReference>